<evidence type="ECO:0000256" key="8">
    <source>
        <dbReference type="RuleBase" id="RU003793"/>
    </source>
</evidence>
<dbReference type="GO" id="GO:0005886">
    <property type="term" value="C:plasma membrane"/>
    <property type="evidence" value="ECO:0007669"/>
    <property type="project" value="UniProtKB-SubCell"/>
</dbReference>
<keyword evidence="9" id="KW-0511">Multifunctional enzyme</keyword>
<evidence type="ECO:0000256" key="9">
    <source>
        <dbReference type="RuleBase" id="RU003794"/>
    </source>
</evidence>
<comment type="subcellular location">
    <subcellularLocation>
        <location evidence="1">Cell inner membrane</location>
        <topology evidence="1">Multi-pass membrane protein</topology>
    </subcellularLocation>
    <subcellularLocation>
        <location evidence="9">Cell membrane</location>
        <topology evidence="9">Multi-pass membrane protein</topology>
    </subcellularLocation>
</comment>
<evidence type="ECO:0000256" key="7">
    <source>
        <dbReference type="ARBA" id="ARBA00023136"/>
    </source>
</evidence>
<keyword evidence="7 10" id="KW-0472">Membrane</keyword>
<dbReference type="GO" id="GO:0032259">
    <property type="term" value="P:methylation"/>
    <property type="evidence" value="ECO:0007669"/>
    <property type="project" value="UniProtKB-KW"/>
</dbReference>
<keyword evidence="4" id="KW-0997">Cell inner membrane</keyword>
<keyword evidence="9 13" id="KW-0808">Transferase</keyword>
<dbReference type="EMBL" id="QQAV01000003">
    <property type="protein sequence ID" value="RDI26348.1"/>
    <property type="molecule type" value="Genomic_DNA"/>
</dbReference>
<dbReference type="GO" id="GO:0004190">
    <property type="term" value="F:aspartic-type endopeptidase activity"/>
    <property type="evidence" value="ECO:0007669"/>
    <property type="project" value="UniProtKB-EC"/>
</dbReference>
<evidence type="ECO:0000256" key="2">
    <source>
        <dbReference type="ARBA" id="ARBA00005801"/>
    </source>
</evidence>
<dbReference type="GO" id="GO:0006465">
    <property type="term" value="P:signal peptide processing"/>
    <property type="evidence" value="ECO:0007669"/>
    <property type="project" value="TreeGrafter"/>
</dbReference>
<evidence type="ECO:0000259" key="12">
    <source>
        <dbReference type="Pfam" id="PF06750"/>
    </source>
</evidence>
<keyword evidence="9" id="KW-0378">Hydrolase</keyword>
<evidence type="ECO:0000256" key="3">
    <source>
        <dbReference type="ARBA" id="ARBA00022475"/>
    </source>
</evidence>
<feature type="transmembrane region" description="Helical" evidence="10">
    <location>
        <begin position="6"/>
        <end position="26"/>
    </location>
</feature>
<dbReference type="OrthoDB" id="9789291at2"/>
<feature type="domain" description="Prepilin type IV endopeptidase peptidase" evidence="11">
    <location>
        <begin position="160"/>
        <end position="269"/>
    </location>
</feature>
<dbReference type="EC" id="3.4.23.43" evidence="9"/>
<dbReference type="AlphaFoldDB" id="A0A370FIF8"/>
<keyword evidence="6 10" id="KW-1133">Transmembrane helix</keyword>
<feature type="transmembrane region" description="Helical" evidence="10">
    <location>
        <begin position="155"/>
        <end position="173"/>
    </location>
</feature>
<dbReference type="EC" id="2.1.1.-" evidence="9"/>
<evidence type="ECO:0000259" key="11">
    <source>
        <dbReference type="Pfam" id="PF01478"/>
    </source>
</evidence>
<protein>
    <recommendedName>
        <fullName evidence="9">Prepilin leader peptidase/N-methyltransferase</fullName>
        <ecNumber evidence="9">2.1.1.-</ecNumber>
        <ecNumber evidence="9">3.4.23.43</ecNumber>
    </recommendedName>
</protein>
<dbReference type="PRINTS" id="PR00864">
    <property type="entry name" value="PREPILNPTASE"/>
</dbReference>
<evidence type="ECO:0000256" key="6">
    <source>
        <dbReference type="ARBA" id="ARBA00022989"/>
    </source>
</evidence>
<comment type="function">
    <text evidence="9">Plays an essential role in type IV pili and type II pseudopili formation by proteolytically removing the leader sequence from substrate proteins and subsequently monomethylating the alpha-amino group of the newly exposed N-terminal phenylalanine.</text>
</comment>
<keyword evidence="5 9" id="KW-0812">Transmembrane</keyword>
<feature type="domain" description="Prepilin peptidase A24 N-terminal" evidence="12">
    <location>
        <begin position="13"/>
        <end position="149"/>
    </location>
</feature>
<dbReference type="PANTHER" id="PTHR30487">
    <property type="entry name" value="TYPE 4 PREPILIN-LIKE PROTEINS LEADER PEPTIDE-PROCESSING ENZYME"/>
    <property type="match status" value="1"/>
</dbReference>
<dbReference type="Proteomes" id="UP000255265">
    <property type="component" value="Unassembled WGS sequence"/>
</dbReference>
<proteinExistence type="inferred from homology"/>
<dbReference type="InterPro" id="IPR014032">
    <property type="entry name" value="Peptidase_A24A_bac"/>
</dbReference>
<dbReference type="InterPro" id="IPR000045">
    <property type="entry name" value="Prepilin_IV_endopep_pep"/>
</dbReference>
<keyword evidence="3" id="KW-1003">Cell membrane</keyword>
<dbReference type="Pfam" id="PF06750">
    <property type="entry name" value="A24_N_bact"/>
    <property type="match status" value="1"/>
</dbReference>
<dbReference type="InterPro" id="IPR050882">
    <property type="entry name" value="Prepilin_peptidase/N-MTase"/>
</dbReference>
<evidence type="ECO:0000313" key="14">
    <source>
        <dbReference type="Proteomes" id="UP000255265"/>
    </source>
</evidence>
<dbReference type="Gene3D" id="1.20.120.1220">
    <property type="match status" value="1"/>
</dbReference>
<evidence type="ECO:0000313" key="13">
    <source>
        <dbReference type="EMBL" id="RDI26348.1"/>
    </source>
</evidence>
<name>A0A370FIF8_9BURK</name>
<reference evidence="13 14" key="1">
    <citation type="submission" date="2018-07" db="EMBL/GenBank/DDBJ databases">
        <title>Genomic Encyclopedia of Type Strains, Phase IV (KMG-IV): sequencing the most valuable type-strain genomes for metagenomic binning, comparative biology and taxonomic classification.</title>
        <authorList>
            <person name="Goeker M."/>
        </authorList>
    </citation>
    <scope>NUCLEOTIDE SEQUENCE [LARGE SCALE GENOMIC DNA]</scope>
    <source>
        <strain evidence="13 14">DSM 21352</strain>
    </source>
</reference>
<evidence type="ECO:0000256" key="10">
    <source>
        <dbReference type="SAM" id="Phobius"/>
    </source>
</evidence>
<organism evidence="13 14">
    <name type="scientific">Pseudacidovorax intermedius</name>
    <dbReference type="NCBI Taxonomy" id="433924"/>
    <lineage>
        <taxon>Bacteria</taxon>
        <taxon>Pseudomonadati</taxon>
        <taxon>Pseudomonadota</taxon>
        <taxon>Betaproteobacteria</taxon>
        <taxon>Burkholderiales</taxon>
        <taxon>Comamonadaceae</taxon>
        <taxon>Pseudacidovorax</taxon>
    </lineage>
</organism>
<keyword evidence="9 13" id="KW-0489">Methyltransferase</keyword>
<comment type="similarity">
    <text evidence="2 8">Belongs to the peptidase A24 family.</text>
</comment>
<feature type="transmembrane region" description="Helical" evidence="10">
    <location>
        <begin position="205"/>
        <end position="224"/>
    </location>
</feature>
<feature type="transmembrane region" description="Helical" evidence="10">
    <location>
        <begin position="286"/>
        <end position="309"/>
    </location>
</feature>
<dbReference type="STRING" id="433924.NS331_12005"/>
<evidence type="ECO:0000256" key="5">
    <source>
        <dbReference type="ARBA" id="ARBA00022692"/>
    </source>
</evidence>
<comment type="caution">
    <text evidence="13">The sequence shown here is derived from an EMBL/GenBank/DDBJ whole genome shotgun (WGS) entry which is preliminary data.</text>
</comment>
<keyword evidence="9" id="KW-0645">Protease</keyword>
<keyword evidence="14" id="KW-1185">Reference proteome</keyword>
<dbReference type="Pfam" id="PF01478">
    <property type="entry name" value="Peptidase_A24"/>
    <property type="match status" value="1"/>
</dbReference>
<dbReference type="PANTHER" id="PTHR30487:SF0">
    <property type="entry name" value="PREPILIN LEADER PEPTIDASE_N-METHYLTRANSFERASE-RELATED"/>
    <property type="match status" value="1"/>
</dbReference>
<sequence length="317" mass="33847">MAPAFLDAAAGGLLGLVVGSFLNVVIHRLPRMMYRGWLVDATANLAPQPGIPSLWELVFGKDTKPPGLLEQDAQAALDQVDALPPLTLARPVSRCGHCGHEIRWYENIPLLSWLVLRGRCSACKAPIGLRYPAVELVTGALFALCAWRFGMTPVAALWAAFCAILVCQFVIDLDTQLLPDSLNYLLLWLGLAGAAYGLTGVSPTSAIWGAIFGYLSLWIVYRLYRAATGKEGMGFGDFKLLAALGAWLGAPFLLAIILVSSLVGAVLGIVLLLVGRLANRHVPLSFGPFLAGAGLLCLILGPATVRAWLPFAFPLGF</sequence>
<dbReference type="InterPro" id="IPR010627">
    <property type="entry name" value="Prepilin_pept_A24_N"/>
</dbReference>
<comment type="catalytic activity">
    <reaction evidence="9">
        <text>Typically cleaves a -Gly-|-Phe- bond to release an N-terminal, basic peptide of 5-8 residues from type IV prepilin, and then N-methylates the new N-terminal amino group, the methyl donor being S-adenosyl-L-methionine.</text>
        <dbReference type="EC" id="3.4.23.43"/>
    </reaction>
</comment>
<evidence type="ECO:0000256" key="1">
    <source>
        <dbReference type="ARBA" id="ARBA00004429"/>
    </source>
</evidence>
<evidence type="ECO:0000256" key="4">
    <source>
        <dbReference type="ARBA" id="ARBA00022519"/>
    </source>
</evidence>
<feature type="transmembrane region" description="Helical" evidence="10">
    <location>
        <begin position="244"/>
        <end position="274"/>
    </location>
</feature>
<feature type="transmembrane region" description="Helical" evidence="10">
    <location>
        <begin position="182"/>
        <end position="199"/>
    </location>
</feature>
<dbReference type="GO" id="GO:0008168">
    <property type="term" value="F:methyltransferase activity"/>
    <property type="evidence" value="ECO:0007669"/>
    <property type="project" value="UniProtKB-KW"/>
</dbReference>
<gene>
    <name evidence="13" type="ORF">DFR41_103509</name>
</gene>
<accession>A0A370FIF8</accession>